<dbReference type="AlphaFoldDB" id="A0AAW8DKA4"/>
<dbReference type="Pfam" id="PF14085">
    <property type="entry name" value="DUF4265"/>
    <property type="match status" value="1"/>
</dbReference>
<reference evidence="1 3" key="1">
    <citation type="submission" date="2023-07" db="EMBL/GenBank/DDBJ databases">
        <title>Sorghum-associated microbial communities from plants grown in Nebraska, USA.</title>
        <authorList>
            <person name="Schachtman D."/>
        </authorList>
    </citation>
    <scope>NUCLEOTIDE SEQUENCE</scope>
    <source>
        <strain evidence="1">DS1006</strain>
        <strain evidence="2 3">DS1016</strain>
    </source>
</reference>
<comment type="caution">
    <text evidence="1">The sequence shown here is derived from an EMBL/GenBank/DDBJ whole genome shotgun (WGS) entry which is preliminary data.</text>
</comment>
<dbReference type="InterPro" id="IPR025361">
    <property type="entry name" value="DUF4265"/>
</dbReference>
<evidence type="ECO:0000313" key="2">
    <source>
        <dbReference type="EMBL" id="MDQ0182374.1"/>
    </source>
</evidence>
<keyword evidence="3" id="KW-1185">Reference proteome</keyword>
<accession>A0AAW8DKA4</accession>
<evidence type="ECO:0008006" key="5">
    <source>
        <dbReference type="Google" id="ProtNLM"/>
    </source>
</evidence>
<proteinExistence type="predicted"/>
<sequence length="171" mass="19289">MTDYRQHPSVVAHWRDDSLQPLPEAQEAQETLWFAVPPEPDTEQMWEGLRGRLEKDGTATVLAVPAYLYDVNFGDRVNVMRSAENALVATGVKRDALNFTFRVLLKSDDPNAWQPLASELAEQGCLLDFISPGFFAMSCCEPQAREVADRLFALECDGVLHYETGRTQQLR</sequence>
<dbReference type="EMBL" id="JAUSTF010000011">
    <property type="protein sequence ID" value="MDQ0182374.1"/>
    <property type="molecule type" value="Genomic_DNA"/>
</dbReference>
<dbReference type="EMBL" id="JAUSRG010000013">
    <property type="protein sequence ID" value="MDP9906696.1"/>
    <property type="molecule type" value="Genomic_DNA"/>
</dbReference>
<protein>
    <recommendedName>
        <fullName evidence="5">DUF4265 domain-containing protein</fullName>
    </recommendedName>
</protein>
<evidence type="ECO:0000313" key="1">
    <source>
        <dbReference type="EMBL" id="MDP9906696.1"/>
    </source>
</evidence>
<organism evidence="1 4">
    <name type="scientific">Arthrobacter bambusae</name>
    <dbReference type="NCBI Taxonomy" id="1338426"/>
    <lineage>
        <taxon>Bacteria</taxon>
        <taxon>Bacillati</taxon>
        <taxon>Actinomycetota</taxon>
        <taxon>Actinomycetes</taxon>
        <taxon>Micrococcales</taxon>
        <taxon>Micrococcaceae</taxon>
        <taxon>Arthrobacter</taxon>
    </lineage>
</organism>
<evidence type="ECO:0000313" key="4">
    <source>
        <dbReference type="Proteomes" id="UP001242995"/>
    </source>
</evidence>
<dbReference type="RefSeq" id="WP_306963210.1">
    <property type="nucleotide sequence ID" value="NZ_JAUSRG010000013.1"/>
</dbReference>
<dbReference type="Proteomes" id="UP001230951">
    <property type="component" value="Unassembled WGS sequence"/>
</dbReference>
<dbReference type="Proteomes" id="UP001242995">
    <property type="component" value="Unassembled WGS sequence"/>
</dbReference>
<evidence type="ECO:0000313" key="3">
    <source>
        <dbReference type="Proteomes" id="UP001230951"/>
    </source>
</evidence>
<gene>
    <name evidence="1" type="ORF">J2S90_003681</name>
    <name evidence="2" type="ORF">J2S93_003826</name>
</gene>
<name>A0AAW8DKA4_9MICC</name>